<dbReference type="PROSITE" id="PS51257">
    <property type="entry name" value="PROKAR_LIPOPROTEIN"/>
    <property type="match status" value="1"/>
</dbReference>
<dbReference type="GeneID" id="107425767"/>
<dbReference type="Proteomes" id="UP001652623">
    <property type="component" value="Chromosome 9"/>
</dbReference>
<accession>A0ABM3IXN7</accession>
<dbReference type="RefSeq" id="XP_048337514.2">
    <property type="nucleotide sequence ID" value="XM_048481557.2"/>
</dbReference>
<keyword evidence="5 8" id="KW-0735">Signal-anchor</keyword>
<comment type="subcellular location">
    <subcellularLocation>
        <location evidence="7">Endomembrane system</location>
        <topology evidence="7">Single-pass membrane protein</topology>
    </subcellularLocation>
    <subcellularLocation>
        <location evidence="1 8">Membrane</location>
        <topology evidence="1 8">Single-pass type II membrane protein</topology>
    </subcellularLocation>
</comment>
<dbReference type="InterPro" id="IPR029063">
    <property type="entry name" value="SAM-dependent_MTases_sf"/>
</dbReference>
<dbReference type="SUPFAM" id="SSF53335">
    <property type="entry name" value="S-adenosyl-L-methionine-dependent methyltransferases"/>
    <property type="match status" value="2"/>
</dbReference>
<evidence type="ECO:0000256" key="4">
    <source>
        <dbReference type="ARBA" id="ARBA00022679"/>
    </source>
</evidence>
<keyword evidence="9" id="KW-1185">Reference proteome</keyword>
<keyword evidence="6 8" id="KW-0325">Glycoprotein</keyword>
<dbReference type="Gene3D" id="3.40.50.150">
    <property type="entry name" value="Vaccinia Virus protein VP39"/>
    <property type="match status" value="1"/>
</dbReference>
<evidence type="ECO:0000256" key="5">
    <source>
        <dbReference type="ARBA" id="ARBA00022968"/>
    </source>
</evidence>
<evidence type="ECO:0000256" key="3">
    <source>
        <dbReference type="ARBA" id="ARBA00022603"/>
    </source>
</evidence>
<keyword evidence="8" id="KW-0472">Membrane</keyword>
<evidence type="ECO:0000313" key="10">
    <source>
        <dbReference type="RefSeq" id="XP_048337514.2"/>
    </source>
</evidence>
<dbReference type="RefSeq" id="XP_048337515.2">
    <property type="nucleotide sequence ID" value="XM_048481558.2"/>
</dbReference>
<evidence type="ECO:0000256" key="7">
    <source>
        <dbReference type="ARBA" id="ARBA00037847"/>
    </source>
</evidence>
<evidence type="ECO:0000313" key="12">
    <source>
        <dbReference type="RefSeq" id="XP_048337516.2"/>
    </source>
</evidence>
<gene>
    <name evidence="10 11 12 13" type="primary">LOC107425767</name>
</gene>
<dbReference type="EC" id="2.1.1.-" evidence="8"/>
<sequence>MSRGRPDGSQKKKVLTSVLVLMLIFGCVYLYSRKSGSSPLEYGSKSLRKFGSYLGSDEDTDEPSSKLDEDGDDGIVLKSFPVCDDRLSELIPCLDRNLIYQTRLKLDLSLMEHYERHCPLAERRYNCLIPPPPGYKIPVKWPKSRDEVWKANIPHTHLATEKSDQNWMVVKGEKIVFPGGGTHFHYGADKYIASIAKMLDFPNSIINNGGKLRTVLDVGCGVASFGAYLLSSDVIAMSLAPNDVHQNQIQFALERGIPAYLGVLGTKRLPYPSRSFELAHCSRCRIDWLQRDGILLLELDRLLRPGGYFAYSSPEAYAQDEEDLRIWREMSALVERMCWKIASKRNQTVIWVKPLTNDCYMEREPGTLPPLCKSDDDPDAVAGVNMEICITPYSDQNHKARGSGLAPWPARLTTPPPRLADFGYSNEMFERDTDVWQQRVENYWNLLNPHMKSDSLRNLMDMKANMGSFAAALKDRDVWVMNVVPEDGPNTLKIIYDRGLIGTVHNWCEAFSTYPRTYDLIHAWTVFSDIEKKRCSAVDLLLEMDRILRPKGFIIIRDKRSVVEFVKKYLQALHWEGVATADASQDSEQDEDDTVFIIQKKMWLTSESFRDSE</sequence>
<keyword evidence="4 8" id="KW-0808">Transferase</keyword>
<protein>
    <recommendedName>
        <fullName evidence="8">Methyltransferase</fullName>
        <ecNumber evidence="8">2.1.1.-</ecNumber>
    </recommendedName>
</protein>
<dbReference type="Pfam" id="PF03141">
    <property type="entry name" value="Methyltransf_29"/>
    <property type="match status" value="1"/>
</dbReference>
<dbReference type="PANTHER" id="PTHR10108:SF1120">
    <property type="entry name" value="METHYLTRANSFERASE PMT8-RELATED"/>
    <property type="match status" value="1"/>
</dbReference>
<reference evidence="10 11" key="1">
    <citation type="submission" date="2025-05" db="UniProtKB">
        <authorList>
            <consortium name="RefSeq"/>
        </authorList>
    </citation>
    <scope>IDENTIFICATION</scope>
    <source>
        <tissue evidence="10 11">Seedling</tissue>
    </source>
</reference>
<evidence type="ECO:0000313" key="9">
    <source>
        <dbReference type="Proteomes" id="UP001652623"/>
    </source>
</evidence>
<dbReference type="InterPro" id="IPR004159">
    <property type="entry name" value="Put_SAM_MeTrfase"/>
</dbReference>
<evidence type="ECO:0000256" key="1">
    <source>
        <dbReference type="ARBA" id="ARBA00004606"/>
    </source>
</evidence>
<organism evidence="9 13">
    <name type="scientific">Ziziphus jujuba</name>
    <name type="common">Chinese jujube</name>
    <name type="synonym">Ziziphus sativa</name>
    <dbReference type="NCBI Taxonomy" id="326968"/>
    <lineage>
        <taxon>Eukaryota</taxon>
        <taxon>Viridiplantae</taxon>
        <taxon>Streptophyta</taxon>
        <taxon>Embryophyta</taxon>
        <taxon>Tracheophyta</taxon>
        <taxon>Spermatophyta</taxon>
        <taxon>Magnoliopsida</taxon>
        <taxon>eudicotyledons</taxon>
        <taxon>Gunneridae</taxon>
        <taxon>Pentapetalae</taxon>
        <taxon>rosids</taxon>
        <taxon>fabids</taxon>
        <taxon>Rosales</taxon>
        <taxon>Rhamnaceae</taxon>
        <taxon>Paliureae</taxon>
        <taxon>Ziziphus</taxon>
    </lineage>
</organism>
<comment type="similarity">
    <text evidence="2 8">Belongs to the methyltransferase superfamily.</text>
</comment>
<keyword evidence="8" id="KW-0812">Transmembrane</keyword>
<feature type="transmembrane region" description="Helical" evidence="8">
    <location>
        <begin position="12"/>
        <end position="31"/>
    </location>
</feature>
<keyword evidence="8" id="KW-1133">Transmembrane helix</keyword>
<evidence type="ECO:0000313" key="11">
    <source>
        <dbReference type="RefSeq" id="XP_048337515.2"/>
    </source>
</evidence>
<dbReference type="RefSeq" id="XP_048337516.2">
    <property type="nucleotide sequence ID" value="XM_048481559.2"/>
</dbReference>
<keyword evidence="3 8" id="KW-0489">Methyltransferase</keyword>
<evidence type="ECO:0000256" key="8">
    <source>
        <dbReference type="RuleBase" id="RU366043"/>
    </source>
</evidence>
<dbReference type="RefSeq" id="XP_048337517.2">
    <property type="nucleotide sequence ID" value="XM_048481560.2"/>
</dbReference>
<evidence type="ECO:0000313" key="13">
    <source>
        <dbReference type="RefSeq" id="XP_048337517.2"/>
    </source>
</evidence>
<proteinExistence type="inferred from homology"/>
<dbReference type="GO" id="GO:0032259">
    <property type="term" value="P:methylation"/>
    <property type="evidence" value="ECO:0007669"/>
    <property type="project" value="UniProtKB-KW"/>
</dbReference>
<dbReference type="PANTHER" id="PTHR10108">
    <property type="entry name" value="SAM-DEPENDENT METHYLTRANSFERASE"/>
    <property type="match status" value="1"/>
</dbReference>
<evidence type="ECO:0000256" key="2">
    <source>
        <dbReference type="ARBA" id="ARBA00008361"/>
    </source>
</evidence>
<evidence type="ECO:0000256" key="6">
    <source>
        <dbReference type="ARBA" id="ARBA00023180"/>
    </source>
</evidence>
<name>A0ABM3IXN7_ZIZJJ</name>
<dbReference type="GO" id="GO:0008168">
    <property type="term" value="F:methyltransferase activity"/>
    <property type="evidence" value="ECO:0007669"/>
    <property type="project" value="UniProtKB-KW"/>
</dbReference>